<organism evidence="1">
    <name type="scientific">Talaromyces marneffei PM1</name>
    <dbReference type="NCBI Taxonomy" id="1077442"/>
    <lineage>
        <taxon>Eukaryota</taxon>
        <taxon>Fungi</taxon>
        <taxon>Dikarya</taxon>
        <taxon>Ascomycota</taxon>
        <taxon>Pezizomycotina</taxon>
        <taxon>Eurotiomycetes</taxon>
        <taxon>Eurotiomycetidae</taxon>
        <taxon>Eurotiales</taxon>
        <taxon>Trichocomaceae</taxon>
        <taxon>Talaromyces</taxon>
        <taxon>Talaromyces sect. Talaromyces</taxon>
    </lineage>
</organism>
<dbReference type="HOGENOM" id="CLU_2224949_0_0_1"/>
<protein>
    <submittedName>
        <fullName evidence="1">Uncharacterized protein</fullName>
    </submittedName>
</protein>
<reference key="1">
    <citation type="journal article" date="2014" name="PLoS Genet.">
        <title>Signature Gene Expression Reveals Novel Clues to the Molecular Mechanisms of Dimorphic Transition in Penicillium marneffei.</title>
        <authorList>
            <person name="Yang E."/>
            <person name="Wang G."/>
            <person name="Cai J."/>
            <person name="Woo P.C."/>
            <person name="Lau S.K."/>
            <person name="Yuen K.-Y."/>
            <person name="Chow W.-N."/>
            <person name="Lin X."/>
        </authorList>
    </citation>
    <scope>NUCLEOTIDE SEQUENCE [LARGE SCALE GENOMIC DNA]</scope>
    <source>
        <strain>PM1</strain>
    </source>
</reference>
<reference evidence="1" key="2">
    <citation type="journal article" date="2014" name="PLoS Genet.">
        <title>Signature gene expression reveals novel clues to the molecular mechanisms of dimorphic transition in Penicillium marneffei.</title>
        <authorList>
            <person name="Yang E."/>
            <person name="Wang G."/>
            <person name="Cai J."/>
            <person name="Woo P.C."/>
            <person name="Lau S.K."/>
            <person name="Yuen K.-Y."/>
            <person name="Chow W.-N."/>
            <person name="Lin X."/>
        </authorList>
    </citation>
    <scope>NUCLEOTIDE SEQUENCE</scope>
    <source>
        <strain evidence="1">PM1</strain>
    </source>
</reference>
<accession>A0A093VY60</accession>
<evidence type="ECO:0000313" key="1">
    <source>
        <dbReference type="EMBL" id="KFX51556.1"/>
    </source>
</evidence>
<name>A0A093VY60_TALMA</name>
<sequence length="106" mass="12010">MANLEQFNKDQEELLKRLDFDIPAVREAEKSGLSVVLMDPPSKIRVTPSAVRTVWFAIHGRDGACDRSLSLRGGNPWPSGYPIPVQDEDKIRKRILELESKTHLID</sequence>
<dbReference type="EMBL" id="JPOX01000004">
    <property type="protein sequence ID" value="KFX51556.1"/>
    <property type="molecule type" value="Genomic_DNA"/>
</dbReference>
<gene>
    <name evidence="1" type="ORF">GQ26_0040050</name>
</gene>
<dbReference type="AlphaFoldDB" id="A0A093VY60"/>
<comment type="caution">
    <text evidence="1">The sequence shown here is derived from an EMBL/GenBank/DDBJ whole genome shotgun (WGS) entry which is preliminary data.</text>
</comment>
<proteinExistence type="predicted"/>